<dbReference type="OrthoDB" id="4161332at2759"/>
<organism evidence="8 9">
    <name type="scientific">Penicillium olsonii</name>
    <dbReference type="NCBI Taxonomy" id="99116"/>
    <lineage>
        <taxon>Eukaryota</taxon>
        <taxon>Fungi</taxon>
        <taxon>Dikarya</taxon>
        <taxon>Ascomycota</taxon>
        <taxon>Pezizomycotina</taxon>
        <taxon>Eurotiomycetes</taxon>
        <taxon>Eurotiomycetidae</taxon>
        <taxon>Eurotiales</taxon>
        <taxon>Aspergillaceae</taxon>
        <taxon>Penicillium</taxon>
    </lineage>
</organism>
<dbReference type="InterPro" id="IPR052761">
    <property type="entry name" value="Fungal_Detox/Toxin_TFs"/>
</dbReference>
<gene>
    <name evidence="8" type="ORF">POLS_LOCUS3517</name>
</gene>
<evidence type="ECO:0000313" key="8">
    <source>
        <dbReference type="EMBL" id="CAG8060170.1"/>
    </source>
</evidence>
<dbReference type="Proteomes" id="UP001153618">
    <property type="component" value="Unassembled WGS sequence"/>
</dbReference>
<keyword evidence="4" id="KW-0804">Transcription</keyword>
<evidence type="ECO:0000256" key="4">
    <source>
        <dbReference type="ARBA" id="ARBA00023163"/>
    </source>
</evidence>
<reference evidence="8" key="1">
    <citation type="submission" date="2021-07" db="EMBL/GenBank/DDBJ databases">
        <authorList>
            <person name="Branca A.L. A."/>
        </authorList>
    </citation>
    <scope>NUCLEOTIDE SEQUENCE</scope>
</reference>
<sequence length="691" mass="77527">MTYLGFSHYLILGIPTNAQCESSLSAMSTRRYRSAAACQNCRQRKVRCSVTVTGIPCIGCTQDDRDCHLPPGKVQTIRERHARRAISAATSPANTQLAGMTAQSPGPEDAFPGINPAHQNNQPGMNGASIPGTRSVSHPPEYPQSRAEERTGVEIATKVLGRSNKPGQAPFYTGDSPGFGSVFDICSSPRQPIQRHILLTSKTATILSPEDKEYLQYKGVFTLPQNSTCNELLRAYFHHVHPLTPVVDATTLPHLYPTGGNQQHNLLLIWSIFFVAANYVSAETWKLEGFSSRKDMKDSMYSRAKCLHSIGGETNHTVLLQSALLLGFYHSEADTHTQPWYWLGVAISLCQSIGLHRCSSAVCATSPIPQQQQRLWRRLWWTCVFRDRWLSLTMGRPLRINMNDCNTMMPSADDMLSDFAELPESMSDAYIPRDLPQLAQYWVTMIQLTQLLGKTLTLCYQPFGPKPSFQQVERLEREISMFHLPENKDTVSSPVVTFYLYHLQLHYQAFLVTFYRPFITKTPEGLPISQQSSWQTHIRNSIDTAALQTNAVLDSLVREKLLDFSGPMTPPLLVPAMHVHLLNCKSPDPLSRRLGLNKLELCMMVLEQMQHTHPSSSLFRGIFLEAIHHIFPTYVAQSTMPELASSEDSLQENVMTDGMIAGFNIGEDAIDALMDEVSIFNFWESLNNMQS</sequence>
<dbReference type="Gene3D" id="4.10.240.10">
    <property type="entry name" value="Zn(2)-C6 fungal-type DNA-binding domain"/>
    <property type="match status" value="1"/>
</dbReference>
<dbReference type="SUPFAM" id="SSF57701">
    <property type="entry name" value="Zn2/Cys6 DNA-binding domain"/>
    <property type="match status" value="1"/>
</dbReference>
<dbReference type="PROSITE" id="PS00463">
    <property type="entry name" value="ZN2_CY6_FUNGAL_1"/>
    <property type="match status" value="1"/>
</dbReference>
<dbReference type="InterPro" id="IPR007219">
    <property type="entry name" value="XnlR_reg_dom"/>
</dbReference>
<feature type="region of interest" description="Disordered" evidence="6">
    <location>
        <begin position="90"/>
        <end position="150"/>
    </location>
</feature>
<evidence type="ECO:0000256" key="6">
    <source>
        <dbReference type="SAM" id="MobiDB-lite"/>
    </source>
</evidence>
<comment type="caution">
    <text evidence="8">The sequence shown here is derived from an EMBL/GenBank/DDBJ whole genome shotgun (WGS) entry which is preliminary data.</text>
</comment>
<accession>A0A9W4MT86</accession>
<dbReference type="SMART" id="SM00906">
    <property type="entry name" value="Fungal_trans"/>
    <property type="match status" value="1"/>
</dbReference>
<dbReference type="SMART" id="SM00066">
    <property type="entry name" value="GAL4"/>
    <property type="match status" value="1"/>
</dbReference>
<dbReference type="CDD" id="cd12148">
    <property type="entry name" value="fungal_TF_MHR"/>
    <property type="match status" value="1"/>
</dbReference>
<dbReference type="InterPro" id="IPR036864">
    <property type="entry name" value="Zn2-C6_fun-type_DNA-bd_sf"/>
</dbReference>
<dbReference type="InterPro" id="IPR001138">
    <property type="entry name" value="Zn2Cys6_DnaBD"/>
</dbReference>
<keyword evidence="9" id="KW-1185">Reference proteome</keyword>
<evidence type="ECO:0000256" key="2">
    <source>
        <dbReference type="ARBA" id="ARBA00023015"/>
    </source>
</evidence>
<keyword evidence="2" id="KW-0805">Transcription regulation</keyword>
<dbReference type="GO" id="GO:0006351">
    <property type="term" value="P:DNA-templated transcription"/>
    <property type="evidence" value="ECO:0007669"/>
    <property type="project" value="InterPro"/>
</dbReference>
<evidence type="ECO:0000313" key="9">
    <source>
        <dbReference type="Proteomes" id="UP001153618"/>
    </source>
</evidence>
<dbReference type="PROSITE" id="PS50048">
    <property type="entry name" value="ZN2_CY6_FUNGAL_2"/>
    <property type="match status" value="1"/>
</dbReference>
<keyword evidence="3" id="KW-0238">DNA-binding</keyword>
<keyword evidence="1" id="KW-0479">Metal-binding</keyword>
<feature type="compositionally biased region" description="Polar residues" evidence="6">
    <location>
        <begin position="90"/>
        <end position="104"/>
    </location>
</feature>
<keyword evidence="5" id="KW-0539">Nucleus</keyword>
<dbReference type="GO" id="GO:0000981">
    <property type="term" value="F:DNA-binding transcription factor activity, RNA polymerase II-specific"/>
    <property type="evidence" value="ECO:0007669"/>
    <property type="project" value="InterPro"/>
</dbReference>
<dbReference type="CDD" id="cd00067">
    <property type="entry name" value="GAL4"/>
    <property type="match status" value="1"/>
</dbReference>
<dbReference type="EMBL" id="CAJVOS010000017">
    <property type="protein sequence ID" value="CAG8060170.1"/>
    <property type="molecule type" value="Genomic_DNA"/>
</dbReference>
<feature type="domain" description="Zn(2)-C6 fungal-type" evidence="7">
    <location>
        <begin position="37"/>
        <end position="69"/>
    </location>
</feature>
<evidence type="ECO:0000256" key="1">
    <source>
        <dbReference type="ARBA" id="ARBA00022723"/>
    </source>
</evidence>
<dbReference type="GO" id="GO:0008270">
    <property type="term" value="F:zinc ion binding"/>
    <property type="evidence" value="ECO:0007669"/>
    <property type="project" value="InterPro"/>
</dbReference>
<dbReference type="AlphaFoldDB" id="A0A9W4MT86"/>
<dbReference type="Pfam" id="PF04082">
    <property type="entry name" value="Fungal_trans"/>
    <property type="match status" value="1"/>
</dbReference>
<evidence type="ECO:0000259" key="7">
    <source>
        <dbReference type="PROSITE" id="PS50048"/>
    </source>
</evidence>
<dbReference type="PANTHER" id="PTHR47425">
    <property type="entry name" value="FARB-RELATED"/>
    <property type="match status" value="1"/>
</dbReference>
<protein>
    <recommendedName>
        <fullName evidence="7">Zn(2)-C6 fungal-type domain-containing protein</fullName>
    </recommendedName>
</protein>
<dbReference type="PANTHER" id="PTHR47425:SF3">
    <property type="entry name" value="ZN(II)2CYS6 TRANSCRIPTION FACTOR (EUROFUNG)"/>
    <property type="match status" value="1"/>
</dbReference>
<name>A0A9W4MT86_PENOL</name>
<evidence type="ECO:0000256" key="5">
    <source>
        <dbReference type="ARBA" id="ARBA00023242"/>
    </source>
</evidence>
<dbReference type="Pfam" id="PF00172">
    <property type="entry name" value="Zn_clus"/>
    <property type="match status" value="1"/>
</dbReference>
<proteinExistence type="predicted"/>
<dbReference type="GO" id="GO:0003677">
    <property type="term" value="F:DNA binding"/>
    <property type="evidence" value="ECO:0007669"/>
    <property type="project" value="UniProtKB-KW"/>
</dbReference>
<evidence type="ECO:0000256" key="3">
    <source>
        <dbReference type="ARBA" id="ARBA00023125"/>
    </source>
</evidence>